<accession>A0A4R4YN98</accession>
<dbReference type="InterPro" id="IPR007061">
    <property type="entry name" value="MST-like"/>
</dbReference>
<dbReference type="SUPFAM" id="SSF109854">
    <property type="entry name" value="DinB/YfiT-like putative metalloenzymes"/>
    <property type="match status" value="1"/>
</dbReference>
<keyword evidence="2" id="KW-1185">Reference proteome</keyword>
<proteinExistence type="predicted"/>
<dbReference type="InterPro" id="IPR034660">
    <property type="entry name" value="DinB/YfiT-like"/>
</dbReference>
<dbReference type="EMBL" id="SMKX01000173">
    <property type="protein sequence ID" value="TDD46473.1"/>
    <property type="molecule type" value="Genomic_DNA"/>
</dbReference>
<dbReference type="AlphaFoldDB" id="A0A4R4YN98"/>
<protein>
    <submittedName>
        <fullName evidence="1">DUF664 domain-containing protein</fullName>
    </submittedName>
</protein>
<comment type="caution">
    <text evidence="1">The sequence shown here is derived from an EMBL/GenBank/DDBJ whole genome shotgun (WGS) entry which is preliminary data.</text>
</comment>
<gene>
    <name evidence="1" type="ORF">E1263_36510</name>
</gene>
<dbReference type="Pfam" id="PF04978">
    <property type="entry name" value="MST"/>
    <property type="match status" value="1"/>
</dbReference>
<evidence type="ECO:0000313" key="2">
    <source>
        <dbReference type="Proteomes" id="UP000295124"/>
    </source>
</evidence>
<dbReference type="Proteomes" id="UP000295124">
    <property type="component" value="Unassembled WGS sequence"/>
</dbReference>
<sequence>MLVRRKLEGLRVEDEHRVVFPDSPLMTPAGLVSHLRWDEHLWFEVVYLNVPRDENPTFRKDVENADMRVEGVPLAQLLDEFDAQWARSNEIIAAHSLDDVGRDPEFAPSLRWIVIHVVEETARHVGHLDTMRELLDGQKGYY</sequence>
<evidence type="ECO:0000313" key="1">
    <source>
        <dbReference type="EMBL" id="TDD46473.1"/>
    </source>
</evidence>
<dbReference type="Gene3D" id="1.20.120.450">
    <property type="entry name" value="dinb family like domain"/>
    <property type="match status" value="1"/>
</dbReference>
<reference evidence="1 2" key="1">
    <citation type="submission" date="2019-03" db="EMBL/GenBank/DDBJ databases">
        <title>Draft genome sequences of novel Actinobacteria.</title>
        <authorList>
            <person name="Sahin N."/>
            <person name="Ay H."/>
            <person name="Saygin H."/>
        </authorList>
    </citation>
    <scope>NUCLEOTIDE SEQUENCE [LARGE SCALE GENOMIC DNA]</scope>
    <source>
        <strain evidence="1 2">JCM 13523</strain>
    </source>
</reference>
<dbReference type="OrthoDB" id="4548523at2"/>
<name>A0A4R4YN98_9ACTN</name>
<organism evidence="1 2">
    <name type="scientific">Kribbella antibiotica</name>
    <dbReference type="NCBI Taxonomy" id="190195"/>
    <lineage>
        <taxon>Bacteria</taxon>
        <taxon>Bacillati</taxon>
        <taxon>Actinomycetota</taxon>
        <taxon>Actinomycetes</taxon>
        <taxon>Propionibacteriales</taxon>
        <taxon>Kribbellaceae</taxon>
        <taxon>Kribbella</taxon>
    </lineage>
</organism>